<reference evidence="1" key="1">
    <citation type="submission" date="2019-07" db="EMBL/GenBank/DDBJ databases">
        <title>Toxilogical consequences of a new and cryptic species of cyanobacteria (Komarekiella delphini-convector) recovered from the epidermis of a bottlenose dolphin and 1500 ft. in the air.</title>
        <authorList>
            <person name="Brown A.O."/>
            <person name="Dvorak P."/>
            <person name="Villanueva C.D."/>
            <person name="Foss A.J."/>
            <person name="Garvey A.D."/>
            <person name="Gibson Q.A."/>
            <person name="Johansen J.R."/>
            <person name="Casamatta D.A."/>
        </authorList>
    </citation>
    <scope>NUCLEOTIDE SEQUENCE</scope>
    <source>
        <strain evidence="1">SJRDD-AB1</strain>
    </source>
</reference>
<dbReference type="AlphaFoldDB" id="A0AA40VTS0"/>
<gene>
    <name evidence="1" type="ORF">FNW02_23960</name>
</gene>
<evidence type="ECO:0000313" key="2">
    <source>
        <dbReference type="Proteomes" id="UP001165986"/>
    </source>
</evidence>
<proteinExistence type="predicted"/>
<name>A0AA40VTS0_9NOST</name>
<accession>A0AA40VTS0</accession>
<organism evidence="1 2">
    <name type="scientific">Komarekiella delphini-convector SJRDD-AB1</name>
    <dbReference type="NCBI Taxonomy" id="2593771"/>
    <lineage>
        <taxon>Bacteria</taxon>
        <taxon>Bacillati</taxon>
        <taxon>Cyanobacteriota</taxon>
        <taxon>Cyanophyceae</taxon>
        <taxon>Nostocales</taxon>
        <taxon>Nostocaceae</taxon>
        <taxon>Komarekiella</taxon>
        <taxon>Komarekiella delphini-convector</taxon>
    </lineage>
</organism>
<comment type="caution">
    <text evidence="1">The sequence shown here is derived from an EMBL/GenBank/DDBJ whole genome shotgun (WGS) entry which is preliminary data.</text>
</comment>
<sequence>MGELLQRQGTPLKVLLWRTQVPPKNLFLVISRRDIARSHTWICDKNLGNDKAQIGEAYTKISTLIRLAYTTAARKLGRQPVPECHEDKLLLN</sequence>
<dbReference type="Proteomes" id="UP001165986">
    <property type="component" value="Unassembled WGS sequence"/>
</dbReference>
<dbReference type="RefSeq" id="WP_191759994.1">
    <property type="nucleotide sequence ID" value="NZ_VJXY01000031.1"/>
</dbReference>
<keyword evidence="2" id="KW-1185">Reference proteome</keyword>
<dbReference type="EMBL" id="VJXY01000031">
    <property type="protein sequence ID" value="MBD6618796.1"/>
    <property type="molecule type" value="Genomic_DNA"/>
</dbReference>
<protein>
    <submittedName>
        <fullName evidence="1">Uncharacterized protein</fullName>
    </submittedName>
</protein>
<evidence type="ECO:0000313" key="1">
    <source>
        <dbReference type="EMBL" id="MBD6618796.1"/>
    </source>
</evidence>